<dbReference type="InterPro" id="IPR036412">
    <property type="entry name" value="HAD-like_sf"/>
</dbReference>
<evidence type="ECO:0000313" key="2">
    <source>
        <dbReference type="Proteomes" id="UP000219285"/>
    </source>
</evidence>
<dbReference type="OrthoDB" id="9782449at2"/>
<protein>
    <submittedName>
        <fullName evidence="1">HAD family phosphatase</fullName>
    </submittedName>
</protein>
<dbReference type="CDD" id="cd07505">
    <property type="entry name" value="HAD_BPGM-like"/>
    <property type="match status" value="1"/>
</dbReference>
<reference evidence="1 2" key="2">
    <citation type="submission" date="2020-04" db="EMBL/GenBank/DDBJ databases">
        <title>Complete genome sequence of Alteromonas pelagimontana 5.12T.</title>
        <authorList>
            <person name="Sinha R.K."/>
            <person name="Krishnan K.P."/>
            <person name="Kurian J.P."/>
        </authorList>
    </citation>
    <scope>NUCLEOTIDE SEQUENCE [LARGE SCALE GENOMIC DNA]</scope>
    <source>
        <strain evidence="1 2">5.12</strain>
    </source>
</reference>
<dbReference type="SFLD" id="SFLDS00003">
    <property type="entry name" value="Haloacid_Dehalogenase"/>
    <property type="match status" value="1"/>
</dbReference>
<dbReference type="KEGG" id="apel:CA267_006085"/>
<dbReference type="PANTHER" id="PTHR43481">
    <property type="entry name" value="FRUCTOSE-1-PHOSPHATE PHOSPHATASE"/>
    <property type="match status" value="1"/>
</dbReference>
<dbReference type="RefSeq" id="WP_075608314.1">
    <property type="nucleotide sequence ID" value="NZ_CP052766.1"/>
</dbReference>
<dbReference type="Gene3D" id="3.40.50.1000">
    <property type="entry name" value="HAD superfamily/HAD-like"/>
    <property type="match status" value="1"/>
</dbReference>
<dbReference type="InterPro" id="IPR041492">
    <property type="entry name" value="HAD_2"/>
</dbReference>
<dbReference type="NCBIfam" id="TIGR01509">
    <property type="entry name" value="HAD-SF-IA-v3"/>
    <property type="match status" value="1"/>
</dbReference>
<organism evidence="1 2">
    <name type="scientific">Alteromonas pelagimontana</name>
    <dbReference type="NCBI Taxonomy" id="1858656"/>
    <lineage>
        <taxon>Bacteria</taxon>
        <taxon>Pseudomonadati</taxon>
        <taxon>Pseudomonadota</taxon>
        <taxon>Gammaproteobacteria</taxon>
        <taxon>Alteromonadales</taxon>
        <taxon>Alteromonadaceae</taxon>
        <taxon>Alteromonas/Salinimonas group</taxon>
        <taxon>Alteromonas</taxon>
    </lineage>
</organism>
<dbReference type="PRINTS" id="PR00413">
    <property type="entry name" value="HADHALOGNASE"/>
</dbReference>
<dbReference type="InterPro" id="IPR023198">
    <property type="entry name" value="PGP-like_dom2"/>
</dbReference>
<dbReference type="SFLD" id="SFLDG01129">
    <property type="entry name" value="C1.5:_HAD__Beta-PGM__Phosphata"/>
    <property type="match status" value="1"/>
</dbReference>
<dbReference type="Gene3D" id="1.10.150.240">
    <property type="entry name" value="Putative phosphatase, domain 2"/>
    <property type="match status" value="1"/>
</dbReference>
<dbReference type="AlphaFoldDB" id="A0A6M4MB38"/>
<dbReference type="InterPro" id="IPR006439">
    <property type="entry name" value="HAD-SF_hydro_IA"/>
</dbReference>
<dbReference type="Proteomes" id="UP000219285">
    <property type="component" value="Chromosome"/>
</dbReference>
<dbReference type="EMBL" id="CP052766">
    <property type="protein sequence ID" value="QJR80373.1"/>
    <property type="molecule type" value="Genomic_DNA"/>
</dbReference>
<sequence length="225" mass="24757">MAKENAINVNTKAVLFDHDGTLIDSESTHFDLWSQVLKEYDLALSEDYYSDALAGIPVNQNAVDIVEHFNLNVPPARLAEAKHELTRQYLEKQAFPLMPNAKDAIMRCHNAGYKLAIVTGGSRISVERTLSTHGFDKMVTVTVAVEDVENSKPAPDCYIKAMQELGIAAENCVAVEDTAHGMQSAVEAGIKCVVIPTPHSKHHDFSMATAKYTSLKEWLAIEISD</sequence>
<dbReference type="SUPFAM" id="SSF56784">
    <property type="entry name" value="HAD-like"/>
    <property type="match status" value="1"/>
</dbReference>
<reference evidence="2" key="1">
    <citation type="submission" date="2014-12" db="EMBL/GenBank/DDBJ databases">
        <title>Complete genome sequence of a multi-drug resistant Klebsiella pneumoniae.</title>
        <authorList>
            <person name="Hua X."/>
            <person name="Chen Q."/>
            <person name="Li X."/>
            <person name="Feng Y."/>
            <person name="Ruan Z."/>
            <person name="Yu Y."/>
        </authorList>
    </citation>
    <scope>NUCLEOTIDE SEQUENCE [LARGE SCALE GENOMIC DNA]</scope>
    <source>
        <strain evidence="2">5.12</strain>
    </source>
</reference>
<dbReference type="SFLD" id="SFLDG01135">
    <property type="entry name" value="C1.5.6:_HAD__Beta-PGM__Phospha"/>
    <property type="match status" value="1"/>
</dbReference>
<dbReference type="PANTHER" id="PTHR43481:SF4">
    <property type="entry name" value="GLYCEROL-1-PHOSPHATE PHOSPHOHYDROLASE 1-RELATED"/>
    <property type="match status" value="1"/>
</dbReference>
<name>A0A6M4MB38_9ALTE</name>
<dbReference type="InterPro" id="IPR051806">
    <property type="entry name" value="HAD-like_SPP"/>
</dbReference>
<gene>
    <name evidence="1" type="ORF">CA267_006085</name>
</gene>
<proteinExistence type="predicted"/>
<dbReference type="GO" id="GO:0050308">
    <property type="term" value="F:sugar-phosphatase activity"/>
    <property type="evidence" value="ECO:0007669"/>
    <property type="project" value="TreeGrafter"/>
</dbReference>
<dbReference type="InterPro" id="IPR023214">
    <property type="entry name" value="HAD_sf"/>
</dbReference>
<evidence type="ECO:0000313" key="1">
    <source>
        <dbReference type="EMBL" id="QJR80373.1"/>
    </source>
</evidence>
<accession>A0A6M4MB38</accession>
<dbReference type="Pfam" id="PF13419">
    <property type="entry name" value="HAD_2"/>
    <property type="match status" value="1"/>
</dbReference>
<keyword evidence="2" id="KW-1185">Reference proteome</keyword>